<keyword evidence="5" id="KW-0808">Transferase</keyword>
<dbReference type="PANTHER" id="PTHR32309:SF13">
    <property type="entry name" value="FERRIC ENTEROBACTIN TRANSPORT PROTEIN FEPE"/>
    <property type="match status" value="1"/>
</dbReference>
<dbReference type="InterPro" id="IPR050445">
    <property type="entry name" value="Bact_polysacc_biosynth/exp"/>
</dbReference>
<evidence type="ECO:0000256" key="3">
    <source>
        <dbReference type="SAM" id="MobiDB-lite"/>
    </source>
</evidence>
<dbReference type="InterPro" id="IPR027417">
    <property type="entry name" value="P-loop_NTPase"/>
</dbReference>
<reference evidence="5 6" key="1">
    <citation type="submission" date="2019-12" db="EMBL/GenBank/DDBJ databases">
        <title>Novel species isolated from a subtropical stream in China.</title>
        <authorList>
            <person name="Lu H."/>
        </authorList>
    </citation>
    <scope>NUCLEOTIDE SEQUENCE [LARGE SCALE GENOMIC DNA]</scope>
    <source>
        <strain evidence="5 6">FT109W</strain>
    </source>
</reference>
<keyword evidence="6" id="KW-1185">Reference proteome</keyword>
<dbReference type="Proteomes" id="UP000466332">
    <property type="component" value="Unassembled WGS sequence"/>
</dbReference>
<comment type="caution">
    <text evidence="5">The sequence shown here is derived from an EMBL/GenBank/DDBJ whole genome shotgun (WGS) entry which is preliminary data.</text>
</comment>
<dbReference type="PANTHER" id="PTHR32309">
    <property type="entry name" value="TYROSINE-PROTEIN KINASE"/>
    <property type="match status" value="1"/>
</dbReference>
<gene>
    <name evidence="5" type="primary">epsG</name>
    <name evidence="5" type="ORF">GTP55_22110</name>
</gene>
<dbReference type="CDD" id="cd05387">
    <property type="entry name" value="BY-kinase"/>
    <property type="match status" value="1"/>
</dbReference>
<dbReference type="InterPro" id="IPR017479">
    <property type="entry name" value="Tyr_kinase_chain_length_EpsG"/>
</dbReference>
<proteinExistence type="predicted"/>
<evidence type="ECO:0000256" key="2">
    <source>
        <dbReference type="ARBA" id="ARBA00022840"/>
    </source>
</evidence>
<dbReference type="GO" id="GO:0016301">
    <property type="term" value="F:kinase activity"/>
    <property type="evidence" value="ECO:0007669"/>
    <property type="project" value="UniProtKB-KW"/>
</dbReference>
<organism evidence="5 6">
    <name type="scientific">Duganella margarita</name>
    <dbReference type="NCBI Taxonomy" id="2692170"/>
    <lineage>
        <taxon>Bacteria</taxon>
        <taxon>Pseudomonadati</taxon>
        <taxon>Pseudomonadota</taxon>
        <taxon>Betaproteobacteria</taxon>
        <taxon>Burkholderiales</taxon>
        <taxon>Oxalobacteraceae</taxon>
        <taxon>Telluria group</taxon>
        <taxon>Duganella</taxon>
    </lineage>
</organism>
<dbReference type="NCBIfam" id="TIGR03029">
    <property type="entry name" value="EpsG"/>
    <property type="match status" value="1"/>
</dbReference>
<evidence type="ECO:0000313" key="6">
    <source>
        <dbReference type="Proteomes" id="UP000466332"/>
    </source>
</evidence>
<accession>A0ABW9WM70</accession>
<keyword evidence="5" id="KW-0418">Kinase</keyword>
<dbReference type="EMBL" id="WWCS01000017">
    <property type="protein sequence ID" value="MYN42053.1"/>
    <property type="molecule type" value="Genomic_DNA"/>
</dbReference>
<keyword evidence="1" id="KW-0547">Nucleotide-binding</keyword>
<evidence type="ECO:0000259" key="4">
    <source>
        <dbReference type="Pfam" id="PF01656"/>
    </source>
</evidence>
<evidence type="ECO:0000313" key="5">
    <source>
        <dbReference type="EMBL" id="MYN42053.1"/>
    </source>
</evidence>
<dbReference type="NCBIfam" id="TIGR01007">
    <property type="entry name" value="eps_fam"/>
    <property type="match status" value="1"/>
</dbReference>
<dbReference type="InterPro" id="IPR005702">
    <property type="entry name" value="Wzc-like_C"/>
</dbReference>
<name>A0ABW9WM70_9BURK</name>
<dbReference type="Pfam" id="PF01656">
    <property type="entry name" value="CbiA"/>
    <property type="match status" value="1"/>
</dbReference>
<dbReference type="SUPFAM" id="SSF52540">
    <property type="entry name" value="P-loop containing nucleoside triphosphate hydrolases"/>
    <property type="match status" value="1"/>
</dbReference>
<dbReference type="Gene3D" id="3.40.50.300">
    <property type="entry name" value="P-loop containing nucleotide triphosphate hydrolases"/>
    <property type="match status" value="1"/>
</dbReference>
<dbReference type="SUPFAM" id="SSF160246">
    <property type="entry name" value="EspE N-terminal domain-like"/>
    <property type="match status" value="1"/>
</dbReference>
<feature type="region of interest" description="Disordered" evidence="3">
    <location>
        <begin position="1"/>
        <end position="21"/>
    </location>
</feature>
<evidence type="ECO:0000256" key="1">
    <source>
        <dbReference type="ARBA" id="ARBA00022741"/>
    </source>
</evidence>
<keyword evidence="2" id="KW-0067">ATP-binding</keyword>
<dbReference type="InterPro" id="IPR037257">
    <property type="entry name" value="T2SS_E_N_sf"/>
</dbReference>
<dbReference type="InterPro" id="IPR002586">
    <property type="entry name" value="CobQ/CobB/MinD/ParA_Nub-bd_dom"/>
</dbReference>
<feature type="domain" description="CobQ/CobB/MinD/ParA nucleotide binding" evidence="4">
    <location>
        <begin position="132"/>
        <end position="300"/>
    </location>
</feature>
<dbReference type="RefSeq" id="WP_161046987.1">
    <property type="nucleotide sequence ID" value="NZ_WWCS01000017.1"/>
</dbReference>
<sequence>MNANSPVAPYPVTDARDKPAPAVPDRSIGAILIKQGRLSVADAERVLRYQVEKNLRFGDAALALGVLTEADIELALSRQYDYPYLLPGESAISAEVVAAYEPFTSRVESLRALRNQLMWRWFDTDAERRVLAVTGAERGDGRSFLAANLAVVFSQQGQRTLLIDADLRNPRQHAVFGLENRTGLSNWLSGRPAADAVQRVPGLVDLSVLPAGSPPPNPSELLGRPALGQVLRELAPQYDVILIDTPASVECSDAQMVAGRAGAALVVTRQNVTHVGHVRDLVGELTEARVHLVGTVLNKY</sequence>
<protein>
    <submittedName>
        <fullName evidence="5">Chain length determinant protein tyrosine kinase EpsG</fullName>
    </submittedName>
</protein>